<dbReference type="InterPro" id="IPR018490">
    <property type="entry name" value="cNMP-bd_dom_sf"/>
</dbReference>
<keyword evidence="3" id="KW-0804">Transcription</keyword>
<dbReference type="SUPFAM" id="SSF46785">
    <property type="entry name" value="Winged helix' DNA-binding domain"/>
    <property type="match status" value="1"/>
</dbReference>
<dbReference type="GO" id="GO:0005829">
    <property type="term" value="C:cytosol"/>
    <property type="evidence" value="ECO:0007669"/>
    <property type="project" value="TreeGrafter"/>
</dbReference>
<evidence type="ECO:0000259" key="5">
    <source>
        <dbReference type="PROSITE" id="PS51063"/>
    </source>
</evidence>
<keyword evidence="1" id="KW-0805">Transcription regulation</keyword>
<dbReference type="InterPro" id="IPR036388">
    <property type="entry name" value="WH-like_DNA-bd_sf"/>
</dbReference>
<organism evidence="6 7">
    <name type="scientific">Pseudazoarcus pumilus</name>
    <dbReference type="NCBI Taxonomy" id="2067960"/>
    <lineage>
        <taxon>Bacteria</taxon>
        <taxon>Pseudomonadati</taxon>
        <taxon>Pseudomonadota</taxon>
        <taxon>Betaproteobacteria</taxon>
        <taxon>Rhodocyclales</taxon>
        <taxon>Zoogloeaceae</taxon>
        <taxon>Pseudazoarcus</taxon>
    </lineage>
</organism>
<feature type="domain" description="Cyclic nucleotide-binding" evidence="4">
    <location>
        <begin position="18"/>
        <end position="138"/>
    </location>
</feature>
<dbReference type="SUPFAM" id="SSF51206">
    <property type="entry name" value="cAMP-binding domain-like"/>
    <property type="match status" value="1"/>
</dbReference>
<dbReference type="Pfam" id="PF00027">
    <property type="entry name" value="cNMP_binding"/>
    <property type="match status" value="1"/>
</dbReference>
<dbReference type="PROSITE" id="PS50042">
    <property type="entry name" value="CNMP_BINDING_3"/>
    <property type="match status" value="1"/>
</dbReference>
<dbReference type="PRINTS" id="PR00034">
    <property type="entry name" value="HTHCRP"/>
</dbReference>
<evidence type="ECO:0000256" key="2">
    <source>
        <dbReference type="ARBA" id="ARBA00023125"/>
    </source>
</evidence>
<dbReference type="InterPro" id="IPR012318">
    <property type="entry name" value="HTH_CRP"/>
</dbReference>
<dbReference type="SMART" id="SM00419">
    <property type="entry name" value="HTH_CRP"/>
    <property type="match status" value="1"/>
</dbReference>
<dbReference type="InterPro" id="IPR014710">
    <property type="entry name" value="RmlC-like_jellyroll"/>
</dbReference>
<dbReference type="KEGG" id="atw:C0099_08760"/>
<dbReference type="InterPro" id="IPR000595">
    <property type="entry name" value="cNMP-bd_dom"/>
</dbReference>
<gene>
    <name evidence="6" type="ORF">C0099_08760</name>
</gene>
<dbReference type="GO" id="GO:0003700">
    <property type="term" value="F:DNA-binding transcription factor activity"/>
    <property type="evidence" value="ECO:0007669"/>
    <property type="project" value="TreeGrafter"/>
</dbReference>
<keyword evidence="2" id="KW-0238">DNA-binding</keyword>
<feature type="domain" description="HTH crp-type" evidence="5">
    <location>
        <begin position="152"/>
        <end position="223"/>
    </location>
</feature>
<protein>
    <submittedName>
        <fullName evidence="6">Crp/Fnr family transcriptional regulator</fullName>
    </submittedName>
</protein>
<evidence type="ECO:0000259" key="4">
    <source>
        <dbReference type="PROSITE" id="PS50042"/>
    </source>
</evidence>
<proteinExistence type="predicted"/>
<dbReference type="PROSITE" id="PS51063">
    <property type="entry name" value="HTH_CRP_2"/>
    <property type="match status" value="1"/>
</dbReference>
<dbReference type="Gene3D" id="1.10.10.10">
    <property type="entry name" value="Winged helix-like DNA-binding domain superfamily/Winged helix DNA-binding domain"/>
    <property type="match status" value="1"/>
</dbReference>
<dbReference type="GO" id="GO:0003677">
    <property type="term" value="F:DNA binding"/>
    <property type="evidence" value="ECO:0007669"/>
    <property type="project" value="UniProtKB-KW"/>
</dbReference>
<evidence type="ECO:0000313" key="7">
    <source>
        <dbReference type="Proteomes" id="UP000242205"/>
    </source>
</evidence>
<dbReference type="SMART" id="SM00100">
    <property type="entry name" value="cNMP"/>
    <property type="match status" value="1"/>
</dbReference>
<dbReference type="PANTHER" id="PTHR24567:SF74">
    <property type="entry name" value="HTH-TYPE TRANSCRIPTIONAL REGULATOR ARCR"/>
    <property type="match status" value="1"/>
</dbReference>
<dbReference type="CDD" id="cd00038">
    <property type="entry name" value="CAP_ED"/>
    <property type="match status" value="1"/>
</dbReference>
<reference evidence="6 7" key="1">
    <citation type="submission" date="2018-01" db="EMBL/GenBank/DDBJ databases">
        <authorList>
            <person name="Fu G.-Y."/>
        </authorList>
    </citation>
    <scope>NUCLEOTIDE SEQUENCE [LARGE SCALE GENOMIC DNA]</scope>
    <source>
        <strain evidence="6 7">SY39</strain>
    </source>
</reference>
<evidence type="ECO:0000256" key="1">
    <source>
        <dbReference type="ARBA" id="ARBA00023015"/>
    </source>
</evidence>
<dbReference type="Proteomes" id="UP000242205">
    <property type="component" value="Chromosome"/>
</dbReference>
<evidence type="ECO:0000256" key="3">
    <source>
        <dbReference type="ARBA" id="ARBA00023163"/>
    </source>
</evidence>
<dbReference type="InterPro" id="IPR036390">
    <property type="entry name" value="WH_DNA-bd_sf"/>
</dbReference>
<evidence type="ECO:0000313" key="6">
    <source>
        <dbReference type="EMBL" id="AUN95018.1"/>
    </source>
</evidence>
<dbReference type="OrthoDB" id="9777588at2"/>
<dbReference type="InterPro" id="IPR050397">
    <property type="entry name" value="Env_Response_Regulators"/>
</dbReference>
<dbReference type="PANTHER" id="PTHR24567">
    <property type="entry name" value="CRP FAMILY TRANSCRIPTIONAL REGULATORY PROTEIN"/>
    <property type="match status" value="1"/>
</dbReference>
<sequence>MNATTGHISPVMLRQISFFRALSDEDLERVVRHTRELRATKGQVLFNRGDPAQGFHFVVEGQIKLAISSPNGNEKVVEVIHPMQTFGEAVMLLGRPYPVFAQAVLDTRLLHIGQGIVSDLIDQDPMFAKKLLAGMAIRLHGLIQDVETYSLRSSTQRVIGYLLQSCGDENIEVPIEFDLPTSKQTIASRLNLTPETLSRIFAELGQAGLIHVHGKHVKLLDPQRLADYQG</sequence>
<dbReference type="Pfam" id="PF13545">
    <property type="entry name" value="HTH_Crp_2"/>
    <property type="match status" value="1"/>
</dbReference>
<accession>A0A2I6S6Y9</accession>
<dbReference type="RefSeq" id="WP_102247084.1">
    <property type="nucleotide sequence ID" value="NZ_CP025682.1"/>
</dbReference>
<dbReference type="AlphaFoldDB" id="A0A2I6S6Y9"/>
<keyword evidence="7" id="KW-1185">Reference proteome</keyword>
<dbReference type="EMBL" id="CP025682">
    <property type="protein sequence ID" value="AUN95018.1"/>
    <property type="molecule type" value="Genomic_DNA"/>
</dbReference>
<name>A0A2I6S6Y9_9RHOO</name>
<dbReference type="Gene3D" id="2.60.120.10">
    <property type="entry name" value="Jelly Rolls"/>
    <property type="match status" value="1"/>
</dbReference>